<gene>
    <name evidence="3" type="ORF">SAMN04487977_101358</name>
</gene>
<keyword evidence="2" id="KW-0560">Oxidoreductase</keyword>
<sequence length="230" mass="25279">MKVVITGTSRGIGKAAALLFLQNGHDVFGIDVGESTIQKIDDGFERYTHYVADITNKASLPEISDVEILINNAGIQTPVIDVEKASCDITTNLIGTMYVTEQYAFQSKIKSVLFNASVSALHGNEFPAYAASKAGVVGYMKNTAIRLANEYKATCNALCFGGVKTELNETVMNNQELWQKIMDVTPLKKWLSVEEAAQWMYFMTVTNTFCTGQTIDISGGERNCADLFVW</sequence>
<dbReference type="EMBL" id="FOFU01000001">
    <property type="protein sequence ID" value="SEP76722.1"/>
    <property type="molecule type" value="Genomic_DNA"/>
</dbReference>
<evidence type="ECO:0000256" key="1">
    <source>
        <dbReference type="ARBA" id="ARBA00006484"/>
    </source>
</evidence>
<dbReference type="PROSITE" id="PS00061">
    <property type="entry name" value="ADH_SHORT"/>
    <property type="match status" value="1"/>
</dbReference>
<dbReference type="OrthoDB" id="9803333at2"/>
<dbReference type="GO" id="GO:0048038">
    <property type="term" value="F:quinone binding"/>
    <property type="evidence" value="ECO:0007669"/>
    <property type="project" value="TreeGrafter"/>
</dbReference>
<evidence type="ECO:0000256" key="2">
    <source>
        <dbReference type="ARBA" id="ARBA00023002"/>
    </source>
</evidence>
<dbReference type="InterPro" id="IPR020904">
    <property type="entry name" value="Sc_DH/Rdtase_CS"/>
</dbReference>
<reference evidence="3 4" key="1">
    <citation type="submission" date="2016-10" db="EMBL/GenBank/DDBJ databases">
        <authorList>
            <person name="de Groot N.N."/>
        </authorList>
    </citation>
    <scope>NUCLEOTIDE SEQUENCE [LARGE SCALE GENOMIC DNA]</scope>
    <source>
        <strain evidence="3 4">B25</strain>
    </source>
</reference>
<dbReference type="Proteomes" id="UP000182360">
    <property type="component" value="Unassembled WGS sequence"/>
</dbReference>
<dbReference type="CDD" id="cd05233">
    <property type="entry name" value="SDR_c"/>
    <property type="match status" value="1"/>
</dbReference>
<dbReference type="PRINTS" id="PR00081">
    <property type="entry name" value="GDHRDH"/>
</dbReference>
<accession>A0A1H9AIX3</accession>
<dbReference type="AlphaFoldDB" id="A0A1H9AIX3"/>
<evidence type="ECO:0000313" key="4">
    <source>
        <dbReference type="Proteomes" id="UP000182360"/>
    </source>
</evidence>
<dbReference type="GO" id="GO:0016616">
    <property type="term" value="F:oxidoreductase activity, acting on the CH-OH group of donors, NAD or NADP as acceptor"/>
    <property type="evidence" value="ECO:0007669"/>
    <property type="project" value="TreeGrafter"/>
</dbReference>
<dbReference type="GO" id="GO:0006633">
    <property type="term" value="P:fatty acid biosynthetic process"/>
    <property type="evidence" value="ECO:0007669"/>
    <property type="project" value="TreeGrafter"/>
</dbReference>
<dbReference type="PANTHER" id="PTHR42760:SF133">
    <property type="entry name" value="3-OXOACYL-[ACYL-CARRIER-PROTEIN] REDUCTASE"/>
    <property type="match status" value="1"/>
</dbReference>
<organism evidence="3 4">
    <name type="scientific">Treponema bryantii</name>
    <dbReference type="NCBI Taxonomy" id="163"/>
    <lineage>
        <taxon>Bacteria</taxon>
        <taxon>Pseudomonadati</taxon>
        <taxon>Spirochaetota</taxon>
        <taxon>Spirochaetia</taxon>
        <taxon>Spirochaetales</taxon>
        <taxon>Treponemataceae</taxon>
        <taxon>Treponema</taxon>
    </lineage>
</organism>
<dbReference type="SUPFAM" id="SSF51735">
    <property type="entry name" value="NAD(P)-binding Rossmann-fold domains"/>
    <property type="match status" value="1"/>
</dbReference>
<name>A0A1H9AIX3_9SPIR</name>
<dbReference type="InterPro" id="IPR002347">
    <property type="entry name" value="SDR_fam"/>
</dbReference>
<dbReference type="PRINTS" id="PR00080">
    <property type="entry name" value="SDRFAMILY"/>
</dbReference>
<protein>
    <submittedName>
        <fullName evidence="3">3-oxoacyl-[acyl-carrier protein] reductase</fullName>
    </submittedName>
</protein>
<proteinExistence type="inferred from homology"/>
<dbReference type="InterPro" id="IPR036291">
    <property type="entry name" value="NAD(P)-bd_dom_sf"/>
</dbReference>
<keyword evidence="4" id="KW-1185">Reference proteome</keyword>
<dbReference type="PANTHER" id="PTHR42760">
    <property type="entry name" value="SHORT-CHAIN DEHYDROGENASES/REDUCTASES FAMILY MEMBER"/>
    <property type="match status" value="1"/>
</dbReference>
<dbReference type="RefSeq" id="WP_074640325.1">
    <property type="nucleotide sequence ID" value="NZ_FOFU01000001.1"/>
</dbReference>
<comment type="similarity">
    <text evidence="1">Belongs to the short-chain dehydrogenases/reductases (SDR) family.</text>
</comment>
<dbReference type="Gene3D" id="3.40.50.720">
    <property type="entry name" value="NAD(P)-binding Rossmann-like Domain"/>
    <property type="match status" value="1"/>
</dbReference>
<dbReference type="Pfam" id="PF13561">
    <property type="entry name" value="adh_short_C2"/>
    <property type="match status" value="1"/>
</dbReference>
<evidence type="ECO:0000313" key="3">
    <source>
        <dbReference type="EMBL" id="SEP76722.1"/>
    </source>
</evidence>